<dbReference type="InterPro" id="IPR022742">
    <property type="entry name" value="Hydrolase_4"/>
</dbReference>
<sequence>MLFYCKIVLNGLKPLKMKSLVIFALCLISSLSYSQETSYTEEELSITQWIDGTLLTPIEGKKPNLAIIIAGSGPTNRNGNQNFLKNNSLKKLAVGLTENGIATFRYDKRIVKQILQNKVDKNIMFDDFVKDASDIISFFKAKDSYSKIYVIGHSQGSLIGMLSAKDTADGFISLAGAGNNIGDVLIEQVTKMAPMLGEETERVVKILKTGESTTDYPAALGSLFGPDIQDFMINWMTYYPTEIIKELNMPVLIVNGTKDLQVSVKEAEVLKEANPTSELVIIENMNHVLFEIEGDDLENSKSYNESFRPVSPQLIKIVTDFIKS</sequence>
<dbReference type="EMBL" id="QRDV01000008">
    <property type="protein sequence ID" value="RED42803.1"/>
    <property type="molecule type" value="Genomic_DNA"/>
</dbReference>
<keyword evidence="4" id="KW-1185">Reference proteome</keyword>
<comment type="caution">
    <text evidence="3">The sequence shown here is derived from an EMBL/GenBank/DDBJ whole genome shotgun (WGS) entry which is preliminary data.</text>
</comment>
<proteinExistence type="predicted"/>
<accession>A0A3D9GZW2</accession>
<dbReference type="PANTHER" id="PTHR43265">
    <property type="entry name" value="ESTERASE ESTD"/>
    <property type="match status" value="1"/>
</dbReference>
<dbReference type="Gene3D" id="3.40.50.1820">
    <property type="entry name" value="alpha/beta hydrolase"/>
    <property type="match status" value="1"/>
</dbReference>
<evidence type="ECO:0000313" key="4">
    <source>
        <dbReference type="Proteomes" id="UP000256980"/>
    </source>
</evidence>
<dbReference type="Pfam" id="PF12146">
    <property type="entry name" value="Hydrolase_4"/>
    <property type="match status" value="1"/>
</dbReference>
<dbReference type="SUPFAM" id="SSF53474">
    <property type="entry name" value="alpha/beta-Hydrolases"/>
    <property type="match status" value="1"/>
</dbReference>
<gene>
    <name evidence="3" type="ORF">DFQ10_108210</name>
</gene>
<dbReference type="AlphaFoldDB" id="A0A3D9GZW2"/>
<evidence type="ECO:0000313" key="3">
    <source>
        <dbReference type="EMBL" id="RED42803.1"/>
    </source>
</evidence>
<protein>
    <recommendedName>
        <fullName evidence="2">Serine aminopeptidase S33 domain-containing protein</fullName>
    </recommendedName>
</protein>
<name>A0A3D9GZW2_9FLAO</name>
<dbReference type="PANTHER" id="PTHR43265:SF1">
    <property type="entry name" value="ESTERASE ESTD"/>
    <property type="match status" value="1"/>
</dbReference>
<dbReference type="GO" id="GO:0052689">
    <property type="term" value="F:carboxylic ester hydrolase activity"/>
    <property type="evidence" value="ECO:0007669"/>
    <property type="project" value="TreeGrafter"/>
</dbReference>
<evidence type="ECO:0000259" key="2">
    <source>
        <dbReference type="Pfam" id="PF12146"/>
    </source>
</evidence>
<feature type="domain" description="Serine aminopeptidase S33" evidence="2">
    <location>
        <begin position="90"/>
        <end position="179"/>
    </location>
</feature>
<feature type="signal peptide" evidence="1">
    <location>
        <begin position="1"/>
        <end position="34"/>
    </location>
</feature>
<dbReference type="InterPro" id="IPR029058">
    <property type="entry name" value="AB_hydrolase_fold"/>
</dbReference>
<dbReference type="Proteomes" id="UP000256980">
    <property type="component" value="Unassembled WGS sequence"/>
</dbReference>
<evidence type="ECO:0000256" key="1">
    <source>
        <dbReference type="SAM" id="SignalP"/>
    </source>
</evidence>
<dbReference type="InterPro" id="IPR053145">
    <property type="entry name" value="AB_hydrolase_Est10"/>
</dbReference>
<keyword evidence="1" id="KW-0732">Signal</keyword>
<feature type="chain" id="PRO_5017640641" description="Serine aminopeptidase S33 domain-containing protein" evidence="1">
    <location>
        <begin position="35"/>
        <end position="324"/>
    </location>
</feature>
<organism evidence="3 4">
    <name type="scientific">Winogradskyella eximia</name>
    <dbReference type="NCBI Taxonomy" id="262006"/>
    <lineage>
        <taxon>Bacteria</taxon>
        <taxon>Pseudomonadati</taxon>
        <taxon>Bacteroidota</taxon>
        <taxon>Flavobacteriia</taxon>
        <taxon>Flavobacteriales</taxon>
        <taxon>Flavobacteriaceae</taxon>
        <taxon>Winogradskyella</taxon>
    </lineage>
</organism>
<reference evidence="3 4" key="1">
    <citation type="submission" date="2018-07" db="EMBL/GenBank/DDBJ databases">
        <title>Genomic Encyclopedia of Type Strains, Phase III (KMG-III): the genomes of soil and plant-associated and newly described type strains.</title>
        <authorList>
            <person name="Whitman W."/>
        </authorList>
    </citation>
    <scope>NUCLEOTIDE SEQUENCE [LARGE SCALE GENOMIC DNA]</scope>
    <source>
        <strain evidence="3 4">CECT 7946</strain>
    </source>
</reference>